<dbReference type="EMBL" id="CAEZTB010000092">
    <property type="protein sequence ID" value="CAB4558077.1"/>
    <property type="molecule type" value="Genomic_DNA"/>
</dbReference>
<organism evidence="1">
    <name type="scientific">freshwater metagenome</name>
    <dbReference type="NCBI Taxonomy" id="449393"/>
    <lineage>
        <taxon>unclassified sequences</taxon>
        <taxon>metagenomes</taxon>
        <taxon>ecological metagenomes</taxon>
    </lineage>
</organism>
<proteinExistence type="predicted"/>
<accession>A0A6J6D2H7</accession>
<protein>
    <submittedName>
        <fullName evidence="1">Unannotated protein</fullName>
    </submittedName>
</protein>
<sequence length="45" mass="4917">MEAVLQLEPVTAWRQASEAGLNQSKKFDWNDSAGKLLAIVDSLKG</sequence>
<dbReference type="AlphaFoldDB" id="A0A6J6D2H7"/>
<gene>
    <name evidence="1" type="ORF">UFOPK1581_00605</name>
</gene>
<evidence type="ECO:0000313" key="1">
    <source>
        <dbReference type="EMBL" id="CAB4558077.1"/>
    </source>
</evidence>
<name>A0A6J6D2H7_9ZZZZ</name>
<reference evidence="1" key="1">
    <citation type="submission" date="2020-05" db="EMBL/GenBank/DDBJ databases">
        <authorList>
            <person name="Chiriac C."/>
            <person name="Salcher M."/>
            <person name="Ghai R."/>
            <person name="Kavagutti S V."/>
        </authorList>
    </citation>
    <scope>NUCLEOTIDE SEQUENCE</scope>
</reference>